<protein>
    <submittedName>
        <fullName evidence="2">Uncharacterized protein</fullName>
    </submittedName>
</protein>
<gene>
    <name evidence="2" type="ORF">PM001_LOCUS17364</name>
</gene>
<name>A0AAV1UC86_9STRA</name>
<feature type="signal peptide" evidence="1">
    <location>
        <begin position="1"/>
        <end position="19"/>
    </location>
</feature>
<reference evidence="2" key="1">
    <citation type="submission" date="2024-01" db="EMBL/GenBank/DDBJ databases">
        <authorList>
            <person name="Webb A."/>
        </authorList>
    </citation>
    <scope>NUCLEOTIDE SEQUENCE</scope>
    <source>
        <strain evidence="2">Pm1</strain>
    </source>
</reference>
<dbReference type="Proteomes" id="UP001162060">
    <property type="component" value="Unassembled WGS sequence"/>
</dbReference>
<keyword evidence="1" id="KW-0732">Signal</keyword>
<evidence type="ECO:0000313" key="2">
    <source>
        <dbReference type="EMBL" id="CAK7932214.1"/>
    </source>
</evidence>
<sequence length="76" mass="7953">MNLLICLVLAAVATTTTYGQAPEVAEGHLNELADGVRVLSDILTHKSDREFLAPLLSLAPRPLTPIRASSATSIGA</sequence>
<evidence type="ECO:0000256" key="1">
    <source>
        <dbReference type="SAM" id="SignalP"/>
    </source>
</evidence>
<dbReference type="AlphaFoldDB" id="A0AAV1UC86"/>
<evidence type="ECO:0000313" key="3">
    <source>
        <dbReference type="Proteomes" id="UP001162060"/>
    </source>
</evidence>
<proteinExistence type="predicted"/>
<comment type="caution">
    <text evidence="2">The sequence shown here is derived from an EMBL/GenBank/DDBJ whole genome shotgun (WGS) entry which is preliminary data.</text>
</comment>
<dbReference type="EMBL" id="CAKLBY020000188">
    <property type="protein sequence ID" value="CAK7932214.1"/>
    <property type="molecule type" value="Genomic_DNA"/>
</dbReference>
<accession>A0AAV1UC86</accession>
<organism evidence="2 3">
    <name type="scientific">Peronospora matthiolae</name>
    <dbReference type="NCBI Taxonomy" id="2874970"/>
    <lineage>
        <taxon>Eukaryota</taxon>
        <taxon>Sar</taxon>
        <taxon>Stramenopiles</taxon>
        <taxon>Oomycota</taxon>
        <taxon>Peronosporomycetes</taxon>
        <taxon>Peronosporales</taxon>
        <taxon>Peronosporaceae</taxon>
        <taxon>Peronospora</taxon>
    </lineage>
</organism>
<feature type="chain" id="PRO_5043595248" evidence="1">
    <location>
        <begin position="20"/>
        <end position="76"/>
    </location>
</feature>